<evidence type="ECO:0000313" key="1">
    <source>
        <dbReference type="EMBL" id="MEJ6008968.1"/>
    </source>
</evidence>
<proteinExistence type="predicted"/>
<keyword evidence="2" id="KW-1185">Reference proteome</keyword>
<dbReference type="Proteomes" id="UP001379235">
    <property type="component" value="Unassembled WGS sequence"/>
</dbReference>
<evidence type="ECO:0008006" key="3">
    <source>
        <dbReference type="Google" id="ProtNLM"/>
    </source>
</evidence>
<sequence length="318" mass="33412">MTDASFHSASGEPIESVLREELNHGDAMIGTIIPIMRHLLASDDHSVFSEEIVARTRAMLEDISSQLLIARGEALQVQDARNLDAAEVQAMVIALCGDAALLAHLHGLAVEWQLTERLHARLGLDPVLSPLLQALIASSEPAVAAAGMSLLASQTRFTQAQRRMKLALTELPAEILHAAIIALGEHAGPGDEGALLAEKALCDSYDEGRSRLGLMARLIMGMGGNAQSALSIEHAGVGMFITALSIATGQDRTLATLTTNEGQVARLALALSSAGMKPASVEQQFVAIHPEISLPEGFEGLGADRAAAILSVGTGYPR</sequence>
<dbReference type="RefSeq" id="WP_339964658.1">
    <property type="nucleotide sequence ID" value="NZ_JBBHJY010000001.1"/>
</dbReference>
<dbReference type="EMBL" id="JBBHJY010000001">
    <property type="protein sequence ID" value="MEJ6008968.1"/>
    <property type="molecule type" value="Genomic_DNA"/>
</dbReference>
<reference evidence="1 2" key="1">
    <citation type="submission" date="2024-03" db="EMBL/GenBank/DDBJ databases">
        <authorList>
            <person name="Jo J.-H."/>
        </authorList>
    </citation>
    <scope>NUCLEOTIDE SEQUENCE [LARGE SCALE GENOMIC DNA]</scope>
    <source>
        <strain evidence="1 2">AS3R-12</strain>
    </source>
</reference>
<accession>A0ABU8S4T4</accession>
<protein>
    <recommendedName>
        <fullName evidence="3">DUF2336 domain-containing protein</fullName>
    </recommendedName>
</protein>
<organism evidence="1 2">
    <name type="scientific">Novosphingobium aquae</name>
    <dbReference type="NCBI Taxonomy" id="3133435"/>
    <lineage>
        <taxon>Bacteria</taxon>
        <taxon>Pseudomonadati</taxon>
        <taxon>Pseudomonadota</taxon>
        <taxon>Alphaproteobacteria</taxon>
        <taxon>Sphingomonadales</taxon>
        <taxon>Sphingomonadaceae</taxon>
        <taxon>Novosphingobium</taxon>
    </lineage>
</organism>
<evidence type="ECO:0000313" key="2">
    <source>
        <dbReference type="Proteomes" id="UP001379235"/>
    </source>
</evidence>
<name>A0ABU8S4T4_9SPHN</name>
<gene>
    <name evidence="1" type="ORF">WG900_03430</name>
</gene>
<comment type="caution">
    <text evidence="1">The sequence shown here is derived from an EMBL/GenBank/DDBJ whole genome shotgun (WGS) entry which is preliminary data.</text>
</comment>